<evidence type="ECO:0000313" key="2">
    <source>
        <dbReference type="EMBL" id="KAF2154654.1"/>
    </source>
</evidence>
<dbReference type="OrthoDB" id="3791134at2759"/>
<name>A0A9P4J999_9PEZI</name>
<dbReference type="EMBL" id="ML996083">
    <property type="protein sequence ID" value="KAF2154654.1"/>
    <property type="molecule type" value="Genomic_DNA"/>
</dbReference>
<dbReference type="Proteomes" id="UP000799439">
    <property type="component" value="Unassembled WGS sequence"/>
</dbReference>
<reference evidence="2" key="1">
    <citation type="journal article" date="2020" name="Stud. Mycol.">
        <title>101 Dothideomycetes genomes: a test case for predicting lifestyles and emergence of pathogens.</title>
        <authorList>
            <person name="Haridas S."/>
            <person name="Albert R."/>
            <person name="Binder M."/>
            <person name="Bloem J."/>
            <person name="Labutti K."/>
            <person name="Salamov A."/>
            <person name="Andreopoulos B."/>
            <person name="Baker S."/>
            <person name="Barry K."/>
            <person name="Bills G."/>
            <person name="Bluhm B."/>
            <person name="Cannon C."/>
            <person name="Castanera R."/>
            <person name="Culley D."/>
            <person name="Daum C."/>
            <person name="Ezra D."/>
            <person name="Gonzalez J."/>
            <person name="Henrissat B."/>
            <person name="Kuo A."/>
            <person name="Liang C."/>
            <person name="Lipzen A."/>
            <person name="Lutzoni F."/>
            <person name="Magnuson J."/>
            <person name="Mondo S."/>
            <person name="Nolan M."/>
            <person name="Ohm R."/>
            <person name="Pangilinan J."/>
            <person name="Park H.-J."/>
            <person name="Ramirez L."/>
            <person name="Alfaro M."/>
            <person name="Sun H."/>
            <person name="Tritt A."/>
            <person name="Yoshinaga Y."/>
            <person name="Zwiers L.-H."/>
            <person name="Turgeon B."/>
            <person name="Goodwin S."/>
            <person name="Spatafora J."/>
            <person name="Crous P."/>
            <person name="Grigoriev I."/>
        </authorList>
    </citation>
    <scope>NUCLEOTIDE SEQUENCE</scope>
    <source>
        <strain evidence="2">CBS 260.36</strain>
    </source>
</reference>
<evidence type="ECO:0000256" key="1">
    <source>
        <dbReference type="SAM" id="MobiDB-lite"/>
    </source>
</evidence>
<keyword evidence="3" id="KW-1185">Reference proteome</keyword>
<feature type="region of interest" description="Disordered" evidence="1">
    <location>
        <begin position="168"/>
        <end position="222"/>
    </location>
</feature>
<organism evidence="2 3">
    <name type="scientific">Myriangium duriaei CBS 260.36</name>
    <dbReference type="NCBI Taxonomy" id="1168546"/>
    <lineage>
        <taxon>Eukaryota</taxon>
        <taxon>Fungi</taxon>
        <taxon>Dikarya</taxon>
        <taxon>Ascomycota</taxon>
        <taxon>Pezizomycotina</taxon>
        <taxon>Dothideomycetes</taxon>
        <taxon>Dothideomycetidae</taxon>
        <taxon>Myriangiales</taxon>
        <taxon>Myriangiaceae</taxon>
        <taxon>Myriangium</taxon>
    </lineage>
</organism>
<sequence length="222" mass="22962">MSALFDMFWAAGPRGTARRWLSSVGVGPARPQTRGYVSGQPVFKTSSCLTFQLAIYDSLHNHGAQYNQSQVPVIFLRAPSKLSEAFATLLNMATNKSTNKAGNNNWISQKVQGYVSGAGNYFGGSIQNVGNGVNGVGKGIGDSITAATRGWGQGVAGYGNDIKDAARAGGPRAQTAGNPLGLSGAGSSKNLLKGGQVSQATKNNVRAGTRTGTAKDPLGLNR</sequence>
<comment type="caution">
    <text evidence="2">The sequence shown here is derived from an EMBL/GenBank/DDBJ whole genome shotgun (WGS) entry which is preliminary data.</text>
</comment>
<dbReference type="AlphaFoldDB" id="A0A9P4J999"/>
<evidence type="ECO:0000313" key="3">
    <source>
        <dbReference type="Proteomes" id="UP000799439"/>
    </source>
</evidence>
<proteinExistence type="predicted"/>
<protein>
    <submittedName>
        <fullName evidence="2">Uncharacterized protein</fullName>
    </submittedName>
</protein>
<accession>A0A9P4J999</accession>
<gene>
    <name evidence="2" type="ORF">K461DRAFT_291581</name>
</gene>
<feature type="compositionally biased region" description="Polar residues" evidence="1">
    <location>
        <begin position="185"/>
        <end position="212"/>
    </location>
</feature>